<dbReference type="SMART" id="SM00849">
    <property type="entry name" value="Lactamase_B"/>
    <property type="match status" value="1"/>
</dbReference>
<evidence type="ECO:0000313" key="3">
    <source>
        <dbReference type="Proteomes" id="UP000602284"/>
    </source>
</evidence>
<gene>
    <name evidence="2" type="ORF">JJB07_07430</name>
</gene>
<dbReference type="InterPro" id="IPR050662">
    <property type="entry name" value="Sec-metab_biosynth-thioest"/>
</dbReference>
<evidence type="ECO:0000259" key="1">
    <source>
        <dbReference type="SMART" id="SM00849"/>
    </source>
</evidence>
<dbReference type="RefSeq" id="WP_201633038.1">
    <property type="nucleotide sequence ID" value="NZ_JAEQNB010000002.1"/>
</dbReference>
<keyword evidence="3" id="KW-1185">Reference proteome</keyword>
<protein>
    <submittedName>
        <fullName evidence="2">MBL fold metallo-hydrolase</fullName>
    </submittedName>
</protein>
<dbReference type="Gene3D" id="3.60.15.10">
    <property type="entry name" value="Ribonuclease Z/Hydroxyacylglutathione hydrolase-like"/>
    <property type="match status" value="1"/>
</dbReference>
<name>A0ABS1J874_9BACL</name>
<sequence>MLHKIPIPTPFPVGNINVYLLKGRDCLTLVDTGPLTQEAQEALDAGLQNVGVRVEDLDQILLTHYHCDHVGLVENLVKRSRAKVLAHPFTGPQISRNPEFEDARREFYLGLYRGLGLNEEQKDKALGQVFDYLDYVGVGHVDVELQEGDRVPGHEEYEVLYTPGHALDHISLYDEQGGVMVLGDHLIKHISSNAFLEPPIRRGGERPRMLMLYQEALRKVQALDWEVGYAGHGGEVRGHKELIAERLLNMERRAEKVLDVVRSGINTGIEITLTMFPRHLEQLPLIISETVGHLDWLVHDGKLKVEDDGGLWRYSVAEECVR</sequence>
<organism evidence="2 3">
    <name type="scientific">Tumebacillus amylolyticus</name>
    <dbReference type="NCBI Taxonomy" id="2801339"/>
    <lineage>
        <taxon>Bacteria</taxon>
        <taxon>Bacillati</taxon>
        <taxon>Bacillota</taxon>
        <taxon>Bacilli</taxon>
        <taxon>Bacillales</taxon>
        <taxon>Alicyclobacillaceae</taxon>
        <taxon>Tumebacillus</taxon>
    </lineage>
</organism>
<dbReference type="EMBL" id="JAEQNB010000002">
    <property type="protein sequence ID" value="MBL0386476.1"/>
    <property type="molecule type" value="Genomic_DNA"/>
</dbReference>
<dbReference type="PANTHER" id="PTHR23131">
    <property type="entry name" value="ENDORIBONUCLEASE LACTB2"/>
    <property type="match status" value="1"/>
</dbReference>
<evidence type="ECO:0000313" key="2">
    <source>
        <dbReference type="EMBL" id="MBL0386476.1"/>
    </source>
</evidence>
<proteinExistence type="predicted"/>
<dbReference type="SUPFAM" id="SSF56281">
    <property type="entry name" value="Metallo-hydrolase/oxidoreductase"/>
    <property type="match status" value="1"/>
</dbReference>
<dbReference type="Pfam" id="PF00753">
    <property type="entry name" value="Lactamase_B"/>
    <property type="match status" value="1"/>
</dbReference>
<dbReference type="InterPro" id="IPR036866">
    <property type="entry name" value="RibonucZ/Hydroxyglut_hydro"/>
</dbReference>
<dbReference type="InterPro" id="IPR001279">
    <property type="entry name" value="Metallo-B-lactamas"/>
</dbReference>
<dbReference type="Proteomes" id="UP000602284">
    <property type="component" value="Unassembled WGS sequence"/>
</dbReference>
<accession>A0ABS1J874</accession>
<dbReference type="PANTHER" id="PTHR23131:SF4">
    <property type="entry name" value="METALLO-BETA-LACTAMASE SUPERFAMILY POTEIN"/>
    <property type="match status" value="1"/>
</dbReference>
<comment type="caution">
    <text evidence="2">The sequence shown here is derived from an EMBL/GenBank/DDBJ whole genome shotgun (WGS) entry which is preliminary data.</text>
</comment>
<reference evidence="2 3" key="1">
    <citation type="submission" date="2021-01" db="EMBL/GenBank/DDBJ databases">
        <title>Tumebacillus sp. strain ITR2 16S ribosomal RNA gene Genome sequencing and assembly.</title>
        <authorList>
            <person name="Kang M."/>
        </authorList>
    </citation>
    <scope>NUCLEOTIDE SEQUENCE [LARGE SCALE GENOMIC DNA]</scope>
    <source>
        <strain evidence="2 3">ITR2</strain>
    </source>
</reference>
<feature type="domain" description="Metallo-beta-lactamase" evidence="1">
    <location>
        <begin position="15"/>
        <end position="232"/>
    </location>
</feature>